<dbReference type="STRING" id="1523247.SAMN05660464_3105"/>
<feature type="region of interest" description="Disordered" evidence="3">
    <location>
        <begin position="144"/>
        <end position="175"/>
    </location>
</feature>
<dbReference type="PROSITE" id="PS00330">
    <property type="entry name" value="HEMOLYSIN_CALCIUM"/>
    <property type="match status" value="2"/>
</dbReference>
<keyword evidence="2" id="KW-0964">Secreted</keyword>
<dbReference type="Gene3D" id="2.150.10.10">
    <property type="entry name" value="Serralysin-like metalloprotease, C-terminal"/>
    <property type="match status" value="1"/>
</dbReference>
<dbReference type="GO" id="GO:0005576">
    <property type="term" value="C:extracellular region"/>
    <property type="evidence" value="ECO:0007669"/>
    <property type="project" value="UniProtKB-SubCell"/>
</dbReference>
<sequence>MFDALSGSLDHALATAAMAEKVTGLAHWNVNAVESAAFQYDGDPDLYAPDPHRSSDHDPLVLGIDLEERCQGLVPTITGTDGDDVLTGTDGADVIVGLDGDDVVTAGNADDVVCGGAGEDALSGGNGADVLLGGFGPDTLDGGAGDDALVGGPGDGDVLTAGRGAGSLEEEGAGS</sequence>
<dbReference type="PANTHER" id="PTHR38340:SF1">
    <property type="entry name" value="S-LAYER PROTEIN"/>
    <property type="match status" value="1"/>
</dbReference>
<evidence type="ECO:0000256" key="3">
    <source>
        <dbReference type="SAM" id="MobiDB-lite"/>
    </source>
</evidence>
<dbReference type="PANTHER" id="PTHR38340">
    <property type="entry name" value="S-LAYER PROTEIN"/>
    <property type="match status" value="1"/>
</dbReference>
<dbReference type="PRINTS" id="PR00313">
    <property type="entry name" value="CABNDNGRPT"/>
</dbReference>
<dbReference type="Proteomes" id="UP000198857">
    <property type="component" value="Unassembled WGS sequence"/>
</dbReference>
<dbReference type="InterPro" id="IPR050557">
    <property type="entry name" value="RTX_toxin/Mannuronan_C5-epim"/>
</dbReference>
<dbReference type="EMBL" id="FOWQ01000004">
    <property type="protein sequence ID" value="SFP40562.1"/>
    <property type="molecule type" value="Genomic_DNA"/>
</dbReference>
<dbReference type="Pfam" id="PF00353">
    <property type="entry name" value="HemolysinCabind"/>
    <property type="match status" value="2"/>
</dbReference>
<evidence type="ECO:0000313" key="4">
    <source>
        <dbReference type="EMBL" id="SFP40562.1"/>
    </source>
</evidence>
<dbReference type="AlphaFoldDB" id="A0A1I5Q2W7"/>
<organism evidence="4 5">
    <name type="scientific">Geodermatophilus dictyosporus</name>
    <dbReference type="NCBI Taxonomy" id="1523247"/>
    <lineage>
        <taxon>Bacteria</taxon>
        <taxon>Bacillati</taxon>
        <taxon>Actinomycetota</taxon>
        <taxon>Actinomycetes</taxon>
        <taxon>Geodermatophilales</taxon>
        <taxon>Geodermatophilaceae</taxon>
        <taxon>Geodermatophilus</taxon>
    </lineage>
</organism>
<name>A0A1I5Q2W7_9ACTN</name>
<evidence type="ECO:0000256" key="2">
    <source>
        <dbReference type="ARBA" id="ARBA00022525"/>
    </source>
</evidence>
<reference evidence="5" key="1">
    <citation type="submission" date="2016-10" db="EMBL/GenBank/DDBJ databases">
        <authorList>
            <person name="Varghese N."/>
            <person name="Submissions S."/>
        </authorList>
    </citation>
    <scope>NUCLEOTIDE SEQUENCE [LARGE SCALE GENOMIC DNA]</scope>
    <source>
        <strain evidence="5">DSM 44208</strain>
    </source>
</reference>
<keyword evidence="5" id="KW-1185">Reference proteome</keyword>
<dbReference type="InterPro" id="IPR011049">
    <property type="entry name" value="Serralysin-like_metalloprot_C"/>
</dbReference>
<dbReference type="RefSeq" id="WP_169064249.1">
    <property type="nucleotide sequence ID" value="NZ_FOWQ01000004.1"/>
</dbReference>
<dbReference type="SUPFAM" id="SSF51120">
    <property type="entry name" value="beta-Roll"/>
    <property type="match status" value="1"/>
</dbReference>
<dbReference type="GO" id="GO:0005509">
    <property type="term" value="F:calcium ion binding"/>
    <property type="evidence" value="ECO:0007669"/>
    <property type="project" value="InterPro"/>
</dbReference>
<proteinExistence type="predicted"/>
<gene>
    <name evidence="4" type="ORF">SAMN05660464_3105</name>
</gene>
<evidence type="ECO:0000313" key="5">
    <source>
        <dbReference type="Proteomes" id="UP000198857"/>
    </source>
</evidence>
<protein>
    <submittedName>
        <fullName evidence="4">Hemolysin-type calcium-binding repeat-containing protein</fullName>
    </submittedName>
</protein>
<evidence type="ECO:0000256" key="1">
    <source>
        <dbReference type="ARBA" id="ARBA00004613"/>
    </source>
</evidence>
<dbReference type="InterPro" id="IPR001343">
    <property type="entry name" value="Hemolysn_Ca-bd"/>
</dbReference>
<feature type="compositionally biased region" description="Low complexity" evidence="3">
    <location>
        <begin position="144"/>
        <end position="162"/>
    </location>
</feature>
<dbReference type="InterPro" id="IPR018511">
    <property type="entry name" value="Hemolysin-typ_Ca-bd_CS"/>
</dbReference>
<accession>A0A1I5Q2W7</accession>
<comment type="subcellular location">
    <subcellularLocation>
        <location evidence="1">Secreted</location>
    </subcellularLocation>
</comment>